<protein>
    <submittedName>
        <fullName evidence="1">Uncharacterized protein</fullName>
    </submittedName>
</protein>
<reference evidence="1" key="1">
    <citation type="submission" date="2012-11" db="EMBL/GenBank/DDBJ databases">
        <title>Dependencies among metagenomic species, viruses, plasmids and units of genetic variation.</title>
        <authorList>
            <person name="Nielsen H.B."/>
            <person name="Almeida M."/>
            <person name="Juncker A.S."/>
            <person name="Rasmussen S."/>
            <person name="Li J."/>
            <person name="Sunagawa S."/>
            <person name="Plichta D."/>
            <person name="Gautier L."/>
            <person name="Le Chatelier E."/>
            <person name="Peletier E."/>
            <person name="Bonde I."/>
            <person name="Nielsen T."/>
            <person name="Manichanh C."/>
            <person name="Arumugam M."/>
            <person name="Batto J."/>
            <person name="Santos M.B.Q.D."/>
            <person name="Blom N."/>
            <person name="Borruel N."/>
            <person name="Burgdorf K.S."/>
            <person name="Boumezbeur F."/>
            <person name="Casellas F."/>
            <person name="Dore J."/>
            <person name="Guarner F."/>
            <person name="Hansen T."/>
            <person name="Hildebrand F."/>
            <person name="Kaas R.S."/>
            <person name="Kennedy S."/>
            <person name="Kristiansen K."/>
            <person name="Kultima J.R."/>
            <person name="Leonard P."/>
            <person name="Levenez F."/>
            <person name="Lund O."/>
            <person name="Moumen B."/>
            <person name="Le Paslier D."/>
            <person name="Pons N."/>
            <person name="Pedersen O."/>
            <person name="Prifti E."/>
            <person name="Qin J."/>
            <person name="Raes J."/>
            <person name="Tap J."/>
            <person name="Tims S."/>
            <person name="Ussery D.W."/>
            <person name="Yamada T."/>
            <person name="MetaHit consortium"/>
            <person name="Renault P."/>
            <person name="Sicheritz-Ponten T."/>
            <person name="Bork P."/>
            <person name="Wang J."/>
            <person name="Brunak S."/>
            <person name="Ehrlich S.D."/>
        </authorList>
    </citation>
    <scope>NUCLEOTIDE SEQUENCE [LARGE SCALE GENOMIC DNA]</scope>
</reference>
<dbReference type="Proteomes" id="UP000017908">
    <property type="component" value="Unassembled WGS sequence"/>
</dbReference>
<organism evidence="1">
    <name type="scientific">Megasphaera elsdenii CAG:570</name>
    <dbReference type="NCBI Taxonomy" id="1263087"/>
    <lineage>
        <taxon>Bacteria</taxon>
        <taxon>Bacillati</taxon>
        <taxon>Bacillota</taxon>
        <taxon>Negativicutes</taxon>
        <taxon>Veillonellales</taxon>
        <taxon>Veillonellaceae</taxon>
        <taxon>Megasphaera</taxon>
    </lineage>
</organism>
<gene>
    <name evidence="1" type="ORF">BN715_00689</name>
</gene>
<name>R7MX05_MEGEL</name>
<sequence>MFIFAGISLFFFLSIRDICKIVQFIQFRLELFIDFLTERQFIDDVLYGPVVRAGHDDAVSCDFVWQFADACFMEINSFRCPFDAVFLQIRDGQGLFYDEVGKDIFQQGGLASAWRAVDAADILCFSTRKIHSNLLHQGKGIFRIARETSQGIALRRQDFRQRLGIEIGRFFFAVQVDTVLYPAACQVGCKIRGLDFLGFF</sequence>
<dbReference type="AlphaFoldDB" id="R7MX05"/>
<comment type="caution">
    <text evidence="1">The sequence shown here is derived from an EMBL/GenBank/DDBJ whole genome shotgun (WGS) entry which is preliminary data.</text>
</comment>
<evidence type="ECO:0000313" key="1">
    <source>
        <dbReference type="EMBL" id="CDF04328.1"/>
    </source>
</evidence>
<dbReference type="EMBL" id="CBKE010000059">
    <property type="protein sequence ID" value="CDF04328.1"/>
    <property type="molecule type" value="Genomic_DNA"/>
</dbReference>
<proteinExistence type="predicted"/>
<accession>R7MX05</accession>